<dbReference type="Pfam" id="PF01906">
    <property type="entry name" value="YbjQ_1"/>
    <property type="match status" value="1"/>
</dbReference>
<dbReference type="RefSeq" id="WP_121940296.1">
    <property type="nucleotide sequence ID" value="NZ_REFR01000016.1"/>
</dbReference>
<protein>
    <submittedName>
        <fullName evidence="2">Uncharacterized protein YbjQ (UPF0145 family)</fullName>
    </submittedName>
</protein>
<accession>A0A3M0BYF3</accession>
<dbReference type="AlphaFoldDB" id="A0A3M0BYF3"/>
<evidence type="ECO:0000313" key="2">
    <source>
        <dbReference type="EMBL" id="RMB01477.1"/>
    </source>
</evidence>
<organism evidence="2 3">
    <name type="scientific">Eilatimonas milleporae</name>
    <dbReference type="NCBI Taxonomy" id="911205"/>
    <lineage>
        <taxon>Bacteria</taxon>
        <taxon>Pseudomonadati</taxon>
        <taxon>Pseudomonadota</taxon>
        <taxon>Alphaproteobacteria</taxon>
        <taxon>Kordiimonadales</taxon>
        <taxon>Kordiimonadaceae</taxon>
        <taxon>Eilatimonas</taxon>
    </lineage>
</organism>
<proteinExistence type="inferred from homology"/>
<reference evidence="2 3" key="1">
    <citation type="submission" date="2018-10" db="EMBL/GenBank/DDBJ databases">
        <title>Genomic Encyclopedia of Archaeal and Bacterial Type Strains, Phase II (KMG-II): from individual species to whole genera.</title>
        <authorList>
            <person name="Goeker M."/>
        </authorList>
    </citation>
    <scope>NUCLEOTIDE SEQUENCE [LARGE SCALE GENOMIC DNA]</scope>
    <source>
        <strain evidence="2 3">DSM 25217</strain>
    </source>
</reference>
<keyword evidence="3" id="KW-1185">Reference proteome</keyword>
<sequence>MEFLFFLGGFFVLIPVGYVAGRASERRHLASLAERERALRGISVAAGRGTSETAFRTLGLVQGSVVIGQDYFLAVATGFAKLLGGRLRPYEGLYVRARREAVLRLKADAAARGADAVLNIRFVTMDIASLASGSGITGVEIVAYGTAVQSPAP</sequence>
<dbReference type="PANTHER" id="PTHR34068">
    <property type="entry name" value="UPF0145 PROTEIN YBJQ"/>
    <property type="match status" value="1"/>
</dbReference>
<dbReference type="PANTHER" id="PTHR34068:SF2">
    <property type="entry name" value="UPF0145 PROTEIN SCO3412"/>
    <property type="match status" value="1"/>
</dbReference>
<dbReference type="InParanoid" id="A0A3M0BYF3"/>
<dbReference type="Gene3D" id="3.30.110.70">
    <property type="entry name" value="Hypothetical protein apc22750. Chain B"/>
    <property type="match status" value="1"/>
</dbReference>
<dbReference type="Proteomes" id="UP000271227">
    <property type="component" value="Unassembled WGS sequence"/>
</dbReference>
<dbReference type="InterPro" id="IPR002765">
    <property type="entry name" value="UPF0145_YbjQ-like"/>
</dbReference>
<dbReference type="EMBL" id="REFR01000016">
    <property type="protein sequence ID" value="RMB01477.1"/>
    <property type="molecule type" value="Genomic_DNA"/>
</dbReference>
<dbReference type="InterPro" id="IPR035439">
    <property type="entry name" value="UPF0145_dom_sf"/>
</dbReference>
<comment type="similarity">
    <text evidence="1">Belongs to the UPF0145 family.</text>
</comment>
<dbReference type="SUPFAM" id="SSF117782">
    <property type="entry name" value="YbjQ-like"/>
    <property type="match status" value="1"/>
</dbReference>
<gene>
    <name evidence="2" type="ORF">BXY39_3661</name>
</gene>
<evidence type="ECO:0000256" key="1">
    <source>
        <dbReference type="ARBA" id="ARBA00010751"/>
    </source>
</evidence>
<comment type="caution">
    <text evidence="2">The sequence shown here is derived from an EMBL/GenBank/DDBJ whole genome shotgun (WGS) entry which is preliminary data.</text>
</comment>
<name>A0A3M0BYF3_9PROT</name>
<evidence type="ECO:0000313" key="3">
    <source>
        <dbReference type="Proteomes" id="UP000271227"/>
    </source>
</evidence>
<dbReference type="OrthoDB" id="530049at2"/>